<comment type="caution">
    <text evidence="1">The sequence shown here is derived from an EMBL/GenBank/DDBJ whole genome shotgun (WGS) entry which is preliminary data.</text>
</comment>
<dbReference type="AlphaFoldDB" id="A0A9P5D9Y5"/>
<dbReference type="RefSeq" id="XP_035325661.1">
    <property type="nucleotide sequence ID" value="XM_035462731.1"/>
</dbReference>
<sequence>MHRQRPQLKNGVDLQLQSAFSDGNWPSVIRLAEKRARSLNDSYYEVVKKCAESQLDDPAAKYAAVAAVSQYIRDGTVVKDVDALDLLEWATLDLTDEDDYPNTLGPLRVKAVKASPKDRHIASRCLESCLIHWDLVSAQQIAAVLDRSFPQERHFMFWNIAITHLLSTSSQVPPEKQKLYGTLALRQMERAARAPEEGASEKEKARRVRTEEETLLLYNITERHGTDEDFKKLVENSEFSPLATFRQGRKELLLCVIARYRRQDDWDAIYTLCKSCLSDKDDQARPNLLASDYGIWEEFIVAARHTMGSNKGVVTEVHDLLLELVKFPGLRAIYRRNLLLARVSAAFQLLTPDGDDSIDGRASSTRLQELMRYVEDQAASPACFDDVKTFVEKLDLSGLRYFVDDFLAGLGERKEKLSAGQAGLLALKFRYLTATCPISYTTVPGEKPRAKCQRCGAEEQYASCASCFRGIWDEALVLYKDIATKAPDQLLSDAHVPPELALLLAVCSVRLAFPDPKATPAASTYTSAESLWHLYHAVLVLEYQLSFSPKNAPILLVLVQLHLRLGSAPRSRQLWGELGVKRTIMDSLGPLFYDRLSTVAPALLSPSDTWGWQLMDMLTSHYSYSLKMRMPRRLIDAFEAESYGSVLDMPRYIHDLRTSATRAMSLVEETRSERMLGRPTWELFSDPRFVEVNDDTVLKETLDYGSFPRWESSECVPVYVRLRLGPPPSNRRAHLEIMSEAFHDVLGYKAPQMYKTPLATSESDHVFVVETLTRIGNSYNQFLGGPEGDLTAAEAVYHDMVGLLSTLAPLCAASGSGRAAGLDAFCELTESIGAGLESLRDMIPAGSSDDVEGAVALLGSLHTVGVYRDAAKAVSLAAQWIMGVNQRAKERDRSGQSNLPKEVVARTKSLQSAAEEALKQGKGWMDRLRTTVKSGDFKGRLSSWLFKDAEAIRDVAYEEVVPGLVGNIGENVNGWQEVHWE</sequence>
<dbReference type="Pfam" id="PF09797">
    <property type="entry name" value="NatB_MDM20"/>
    <property type="match status" value="1"/>
</dbReference>
<dbReference type="OrthoDB" id="1874341at2759"/>
<dbReference type="Proteomes" id="UP000749293">
    <property type="component" value="Unassembled WGS sequence"/>
</dbReference>
<dbReference type="GeneID" id="55966977"/>
<gene>
    <name evidence="1" type="ORF">GMORB2_0747</name>
</gene>
<proteinExistence type="predicted"/>
<name>A0A9P5D9Y5_9HYPO</name>
<protein>
    <submittedName>
        <fullName evidence="1">N-acetyltransferase B complex (NatB) non catalytic subunit</fullName>
    </submittedName>
</protein>
<organism evidence="1 2">
    <name type="scientific">Geosmithia morbida</name>
    <dbReference type="NCBI Taxonomy" id="1094350"/>
    <lineage>
        <taxon>Eukaryota</taxon>
        <taxon>Fungi</taxon>
        <taxon>Dikarya</taxon>
        <taxon>Ascomycota</taxon>
        <taxon>Pezizomycotina</taxon>
        <taxon>Sordariomycetes</taxon>
        <taxon>Hypocreomycetidae</taxon>
        <taxon>Hypocreales</taxon>
        <taxon>Bionectriaceae</taxon>
        <taxon>Geosmithia</taxon>
    </lineage>
</organism>
<reference evidence="1" key="1">
    <citation type="submission" date="2020-03" db="EMBL/GenBank/DDBJ databases">
        <title>Site-based positive gene gene selection in Geosmithia morbida across the United States reveals a broad range of putative effectors and factors for local host and environmental adapation.</title>
        <authorList>
            <person name="Onufrak A."/>
            <person name="Murdoch R.W."/>
            <person name="Gazis R."/>
            <person name="Huff M."/>
            <person name="Staton M."/>
            <person name="Klingeman W."/>
            <person name="Hadziabdic D."/>
        </authorList>
    </citation>
    <scope>NUCLEOTIDE SEQUENCE</scope>
    <source>
        <strain evidence="1">1262</strain>
    </source>
</reference>
<evidence type="ECO:0000313" key="2">
    <source>
        <dbReference type="Proteomes" id="UP000749293"/>
    </source>
</evidence>
<accession>A0A9P5D9Y5</accession>
<evidence type="ECO:0000313" key="1">
    <source>
        <dbReference type="EMBL" id="KAF4127009.1"/>
    </source>
</evidence>
<keyword evidence="2" id="KW-1185">Reference proteome</keyword>
<dbReference type="InterPro" id="IPR019183">
    <property type="entry name" value="NAA25_NatB_aux_su"/>
</dbReference>
<dbReference type="EMBL" id="JAANYQ010000001">
    <property type="protein sequence ID" value="KAF4127009.1"/>
    <property type="molecule type" value="Genomic_DNA"/>
</dbReference>